<keyword evidence="1" id="KW-0812">Transmembrane</keyword>
<reference evidence="2 3" key="1">
    <citation type="submission" date="2018-02" db="EMBL/GenBank/DDBJ databases">
        <title>Subsurface microbial communities from deep shales in Ohio and West Virginia, USA.</title>
        <authorList>
            <person name="Wrighton K."/>
        </authorList>
    </citation>
    <scope>NUCLEOTIDE SEQUENCE [LARGE SCALE GENOMIC DNA]</scope>
    <source>
        <strain evidence="2 3">OWC-G53F</strain>
    </source>
</reference>
<keyword evidence="3" id="KW-1185">Reference proteome</keyword>
<dbReference type="AlphaFoldDB" id="A0A2S6H5T4"/>
<gene>
    <name evidence="2" type="ORF">B0F88_103287</name>
</gene>
<feature type="transmembrane region" description="Helical" evidence="1">
    <location>
        <begin position="30"/>
        <end position="58"/>
    </location>
</feature>
<feature type="transmembrane region" description="Helical" evidence="1">
    <location>
        <begin position="163"/>
        <end position="184"/>
    </location>
</feature>
<dbReference type="Proteomes" id="UP000238071">
    <property type="component" value="Unassembled WGS sequence"/>
</dbReference>
<evidence type="ECO:0000313" key="3">
    <source>
        <dbReference type="Proteomes" id="UP000238071"/>
    </source>
</evidence>
<dbReference type="RefSeq" id="WP_104422938.1">
    <property type="nucleotide sequence ID" value="NZ_PTIY01000003.1"/>
</dbReference>
<evidence type="ECO:0000313" key="2">
    <source>
        <dbReference type="EMBL" id="PPK72849.1"/>
    </source>
</evidence>
<keyword evidence="1" id="KW-0472">Membrane</keyword>
<sequence>MPVDILLTVVATSVIQSVFGVGVLLFGTPLLLLLGYGFVDTLGVLLPVSIAISALQVLRHYQDIDIGFYKNVLVYSIPLVVLFLLAVTTVKINLSLVIGGLLILVALKSSSTAIERALQSIVKYEKIYLMAMGLVHGVSNLGGSMLTSIIFSKHYPKNKTRVTAAASYATLALCQLATLLMIGSEFAVSFADRISFIQVAVVMFLLTEEMLYKGIDNEKYGKLFALFLLASGILLITKSL</sequence>
<feature type="transmembrane region" description="Helical" evidence="1">
    <location>
        <begin position="190"/>
        <end position="208"/>
    </location>
</feature>
<protein>
    <submittedName>
        <fullName evidence="2">Uncharacterized protein</fullName>
    </submittedName>
</protein>
<proteinExistence type="predicted"/>
<evidence type="ECO:0000256" key="1">
    <source>
        <dbReference type="SAM" id="Phobius"/>
    </source>
</evidence>
<feature type="transmembrane region" description="Helical" evidence="1">
    <location>
        <begin position="127"/>
        <end position="151"/>
    </location>
</feature>
<name>A0A2S6H5T4_9GAMM</name>
<feature type="transmembrane region" description="Helical" evidence="1">
    <location>
        <begin position="79"/>
        <end position="107"/>
    </location>
</feature>
<comment type="caution">
    <text evidence="2">The sequence shown here is derived from an EMBL/GenBank/DDBJ whole genome shotgun (WGS) entry which is preliminary data.</text>
</comment>
<organism evidence="2 3">
    <name type="scientific">Methylobacter tundripaludum</name>
    <dbReference type="NCBI Taxonomy" id="173365"/>
    <lineage>
        <taxon>Bacteria</taxon>
        <taxon>Pseudomonadati</taxon>
        <taxon>Pseudomonadota</taxon>
        <taxon>Gammaproteobacteria</taxon>
        <taxon>Methylococcales</taxon>
        <taxon>Methylococcaceae</taxon>
        <taxon>Methylobacter</taxon>
    </lineage>
</organism>
<keyword evidence="1" id="KW-1133">Transmembrane helix</keyword>
<dbReference type="OrthoDB" id="5566440at2"/>
<feature type="transmembrane region" description="Helical" evidence="1">
    <location>
        <begin position="220"/>
        <end position="237"/>
    </location>
</feature>
<dbReference type="EMBL" id="PTIY01000003">
    <property type="protein sequence ID" value="PPK72849.1"/>
    <property type="molecule type" value="Genomic_DNA"/>
</dbReference>
<accession>A0A2S6H5T4</accession>